<dbReference type="EMBL" id="JAINUG010000177">
    <property type="protein sequence ID" value="KAJ8389901.1"/>
    <property type="molecule type" value="Genomic_DNA"/>
</dbReference>
<sequence>MGGPKTGLQGAIAAAPCQRRPISAANRHRREEMTNEDSGRREKSHPSLLCPEPKDVPQTSATFQQAVEQVPCACRGGGGGAGRKPVG</sequence>
<protein>
    <submittedName>
        <fullName evidence="2">Uncharacterized protein</fullName>
    </submittedName>
</protein>
<evidence type="ECO:0000313" key="3">
    <source>
        <dbReference type="Proteomes" id="UP001221898"/>
    </source>
</evidence>
<accession>A0AAD7RVR3</accession>
<dbReference type="AlphaFoldDB" id="A0AAD7RVR3"/>
<dbReference type="Proteomes" id="UP001221898">
    <property type="component" value="Unassembled WGS sequence"/>
</dbReference>
<feature type="compositionally biased region" description="Basic and acidic residues" evidence="1">
    <location>
        <begin position="29"/>
        <end position="45"/>
    </location>
</feature>
<proteinExistence type="predicted"/>
<evidence type="ECO:0000256" key="1">
    <source>
        <dbReference type="SAM" id="MobiDB-lite"/>
    </source>
</evidence>
<reference evidence="2" key="1">
    <citation type="journal article" date="2023" name="Science">
        <title>Genome structures resolve the early diversification of teleost fishes.</title>
        <authorList>
            <person name="Parey E."/>
            <person name="Louis A."/>
            <person name="Montfort J."/>
            <person name="Bouchez O."/>
            <person name="Roques C."/>
            <person name="Iampietro C."/>
            <person name="Lluch J."/>
            <person name="Castinel A."/>
            <person name="Donnadieu C."/>
            <person name="Desvignes T."/>
            <person name="Floi Bucao C."/>
            <person name="Jouanno E."/>
            <person name="Wen M."/>
            <person name="Mejri S."/>
            <person name="Dirks R."/>
            <person name="Jansen H."/>
            <person name="Henkel C."/>
            <person name="Chen W.J."/>
            <person name="Zahm M."/>
            <person name="Cabau C."/>
            <person name="Klopp C."/>
            <person name="Thompson A.W."/>
            <person name="Robinson-Rechavi M."/>
            <person name="Braasch I."/>
            <person name="Lecointre G."/>
            <person name="Bobe J."/>
            <person name="Postlethwait J.H."/>
            <person name="Berthelot C."/>
            <person name="Roest Crollius H."/>
            <person name="Guiguen Y."/>
        </authorList>
    </citation>
    <scope>NUCLEOTIDE SEQUENCE</scope>
    <source>
        <strain evidence="2">NC1722</strain>
    </source>
</reference>
<name>A0AAD7RVR3_9TELE</name>
<comment type="caution">
    <text evidence="2">The sequence shown here is derived from an EMBL/GenBank/DDBJ whole genome shotgun (WGS) entry which is preliminary data.</text>
</comment>
<feature type="region of interest" description="Disordered" evidence="1">
    <location>
        <begin position="1"/>
        <end position="56"/>
    </location>
</feature>
<evidence type="ECO:0000313" key="2">
    <source>
        <dbReference type="EMBL" id="KAJ8389901.1"/>
    </source>
</evidence>
<keyword evidence="3" id="KW-1185">Reference proteome</keyword>
<gene>
    <name evidence="2" type="ORF">AAFF_G00113700</name>
</gene>
<organism evidence="2 3">
    <name type="scientific">Aldrovandia affinis</name>
    <dbReference type="NCBI Taxonomy" id="143900"/>
    <lineage>
        <taxon>Eukaryota</taxon>
        <taxon>Metazoa</taxon>
        <taxon>Chordata</taxon>
        <taxon>Craniata</taxon>
        <taxon>Vertebrata</taxon>
        <taxon>Euteleostomi</taxon>
        <taxon>Actinopterygii</taxon>
        <taxon>Neopterygii</taxon>
        <taxon>Teleostei</taxon>
        <taxon>Notacanthiformes</taxon>
        <taxon>Halosauridae</taxon>
        <taxon>Aldrovandia</taxon>
    </lineage>
</organism>